<evidence type="ECO:0000256" key="8">
    <source>
        <dbReference type="SAM" id="MobiDB-lite"/>
    </source>
</evidence>
<feature type="compositionally biased region" description="Basic and acidic residues" evidence="8">
    <location>
        <begin position="16"/>
        <end position="33"/>
    </location>
</feature>
<dbReference type="InterPro" id="IPR037624">
    <property type="entry name" value="Nup133-like"/>
</dbReference>
<evidence type="ECO:0000256" key="7">
    <source>
        <dbReference type="ARBA" id="ARBA00023242"/>
    </source>
</evidence>
<dbReference type="InterPro" id="IPR007187">
    <property type="entry name" value="Nucleoporin_Nup133/Nup155_C"/>
</dbReference>
<dbReference type="Pfam" id="PF08801">
    <property type="entry name" value="Nucleoporin_N"/>
    <property type="match status" value="1"/>
</dbReference>
<dbReference type="PANTHER" id="PTHR13405">
    <property type="entry name" value="NUCLEAR PORE COMPLEX PROTEIN NUP133"/>
    <property type="match status" value="1"/>
</dbReference>
<dbReference type="GO" id="GO:0031080">
    <property type="term" value="C:nuclear pore outer ring"/>
    <property type="evidence" value="ECO:0007669"/>
    <property type="project" value="TreeGrafter"/>
</dbReference>
<evidence type="ECO:0000256" key="6">
    <source>
        <dbReference type="ARBA" id="ARBA00023010"/>
    </source>
</evidence>
<dbReference type="Gene3D" id="1.20.58.1380">
    <property type="match status" value="1"/>
</dbReference>
<evidence type="ECO:0000259" key="9">
    <source>
        <dbReference type="Pfam" id="PF03177"/>
    </source>
</evidence>
<dbReference type="InterPro" id="IPR014908">
    <property type="entry name" value="Nucleoporin_Nup133/Nup155_N"/>
</dbReference>
<dbReference type="Gene3D" id="2.130.10.10">
    <property type="entry name" value="YVTN repeat-like/Quinoprotein amine dehydrogenase"/>
    <property type="match status" value="1"/>
</dbReference>
<reference evidence="11" key="1">
    <citation type="journal article" date="2020" name="Stud. Mycol.">
        <title>101 Dothideomycetes genomes: a test case for predicting lifestyles and emergence of pathogens.</title>
        <authorList>
            <person name="Haridas S."/>
            <person name="Albert R."/>
            <person name="Binder M."/>
            <person name="Bloem J."/>
            <person name="Labutti K."/>
            <person name="Salamov A."/>
            <person name="Andreopoulos B."/>
            <person name="Baker S."/>
            <person name="Barry K."/>
            <person name="Bills G."/>
            <person name="Bluhm B."/>
            <person name="Cannon C."/>
            <person name="Castanera R."/>
            <person name="Culley D."/>
            <person name="Daum C."/>
            <person name="Ezra D."/>
            <person name="Gonzalez J."/>
            <person name="Henrissat B."/>
            <person name="Kuo A."/>
            <person name="Liang C."/>
            <person name="Lipzen A."/>
            <person name="Lutzoni F."/>
            <person name="Magnuson J."/>
            <person name="Mondo S."/>
            <person name="Nolan M."/>
            <person name="Ohm R."/>
            <person name="Pangilinan J."/>
            <person name="Park H.-J."/>
            <person name="Ramirez L."/>
            <person name="Alfaro M."/>
            <person name="Sun H."/>
            <person name="Tritt A."/>
            <person name="Yoshinaga Y."/>
            <person name="Zwiers L.-H."/>
            <person name="Turgeon B."/>
            <person name="Goodwin S."/>
            <person name="Spatafora J."/>
            <person name="Crous P."/>
            <person name="Grigoriev I."/>
        </authorList>
    </citation>
    <scope>NUCLEOTIDE SEQUENCE</scope>
    <source>
        <strain evidence="11">CBS 116005</strain>
    </source>
</reference>
<proteinExistence type="inferred from homology"/>
<dbReference type="Proteomes" id="UP000799436">
    <property type="component" value="Unassembled WGS sequence"/>
</dbReference>
<evidence type="ECO:0000256" key="2">
    <source>
        <dbReference type="ARBA" id="ARBA00005569"/>
    </source>
</evidence>
<dbReference type="OrthoDB" id="103454at2759"/>
<gene>
    <name evidence="11" type="ORF">EJ03DRAFT_326771</name>
</gene>
<evidence type="ECO:0000256" key="3">
    <source>
        <dbReference type="ARBA" id="ARBA00022448"/>
    </source>
</evidence>
<comment type="similarity">
    <text evidence="2">Belongs to the nucleoporin Nup133 family.</text>
</comment>
<dbReference type="GO" id="GO:0017056">
    <property type="term" value="F:structural constituent of nuclear pore"/>
    <property type="evidence" value="ECO:0007669"/>
    <property type="project" value="InterPro"/>
</dbReference>
<dbReference type="SUPFAM" id="SSF117289">
    <property type="entry name" value="Nucleoporin domain"/>
    <property type="match status" value="1"/>
</dbReference>
<evidence type="ECO:0000256" key="5">
    <source>
        <dbReference type="ARBA" id="ARBA00022927"/>
    </source>
</evidence>
<evidence type="ECO:0000313" key="11">
    <source>
        <dbReference type="EMBL" id="KAF2770117.1"/>
    </source>
</evidence>
<evidence type="ECO:0000256" key="4">
    <source>
        <dbReference type="ARBA" id="ARBA00022816"/>
    </source>
</evidence>
<evidence type="ECO:0008006" key="13">
    <source>
        <dbReference type="Google" id="ProtNLM"/>
    </source>
</evidence>
<keyword evidence="6" id="KW-0811">Translocation</keyword>
<dbReference type="GO" id="GO:0016973">
    <property type="term" value="P:poly(A)+ mRNA export from nucleus"/>
    <property type="evidence" value="ECO:0007669"/>
    <property type="project" value="TreeGrafter"/>
</dbReference>
<feature type="region of interest" description="Disordered" evidence="8">
    <location>
        <begin position="1"/>
        <end position="107"/>
    </location>
</feature>
<keyword evidence="12" id="KW-1185">Reference proteome</keyword>
<feature type="domain" description="Nucleoporin Nup133/Nup155-like C-terminal" evidence="9">
    <location>
        <begin position="665"/>
        <end position="1327"/>
    </location>
</feature>
<accession>A0A6G1LB61</accession>
<feature type="domain" description="Nucleoporin Nup133/Nup155-like N-terminal" evidence="10">
    <location>
        <begin position="118"/>
        <end position="556"/>
    </location>
</feature>
<keyword evidence="3" id="KW-0813">Transport</keyword>
<dbReference type="PANTHER" id="PTHR13405:SF11">
    <property type="entry name" value="NUCLEAR PORE COMPLEX PROTEIN NUP133"/>
    <property type="match status" value="1"/>
</dbReference>
<keyword evidence="5" id="KW-0653">Protein transport</keyword>
<dbReference type="GO" id="GO:0000972">
    <property type="term" value="P:transcription-dependent tethering of RNA polymerase II gene DNA at nuclear periphery"/>
    <property type="evidence" value="ECO:0007669"/>
    <property type="project" value="TreeGrafter"/>
</dbReference>
<dbReference type="GO" id="GO:0006606">
    <property type="term" value="P:protein import into nucleus"/>
    <property type="evidence" value="ECO:0007669"/>
    <property type="project" value="TreeGrafter"/>
</dbReference>
<comment type="subcellular location">
    <subcellularLocation>
        <location evidence="1">Nucleus envelope</location>
    </subcellularLocation>
</comment>
<organism evidence="11 12">
    <name type="scientific">Teratosphaeria nubilosa</name>
    <dbReference type="NCBI Taxonomy" id="161662"/>
    <lineage>
        <taxon>Eukaryota</taxon>
        <taxon>Fungi</taxon>
        <taxon>Dikarya</taxon>
        <taxon>Ascomycota</taxon>
        <taxon>Pezizomycotina</taxon>
        <taxon>Dothideomycetes</taxon>
        <taxon>Dothideomycetidae</taxon>
        <taxon>Mycosphaerellales</taxon>
        <taxon>Teratosphaeriaceae</taxon>
        <taxon>Teratosphaeria</taxon>
    </lineage>
</organism>
<keyword evidence="4" id="KW-0509">mRNA transport</keyword>
<evidence type="ECO:0000259" key="10">
    <source>
        <dbReference type="Pfam" id="PF08801"/>
    </source>
</evidence>
<dbReference type="EMBL" id="ML995828">
    <property type="protein sequence ID" value="KAF2770117.1"/>
    <property type="molecule type" value="Genomic_DNA"/>
</dbReference>
<name>A0A6G1LB61_9PEZI</name>
<feature type="compositionally biased region" description="Basic residues" evidence="8">
    <location>
        <begin position="98"/>
        <end position="107"/>
    </location>
</feature>
<evidence type="ECO:0000313" key="12">
    <source>
        <dbReference type="Proteomes" id="UP000799436"/>
    </source>
</evidence>
<dbReference type="Pfam" id="PF03177">
    <property type="entry name" value="Nucleoporin_C"/>
    <property type="match status" value="1"/>
</dbReference>
<protein>
    <recommendedName>
        <fullName evidence="13">Nucleoporin Nup133/Nup155-like C-terminal domain-containing protein</fullName>
    </recommendedName>
</protein>
<feature type="compositionally biased region" description="Basic residues" evidence="8">
    <location>
        <begin position="75"/>
        <end position="87"/>
    </location>
</feature>
<evidence type="ECO:0000256" key="1">
    <source>
        <dbReference type="ARBA" id="ARBA00004259"/>
    </source>
</evidence>
<dbReference type="InterPro" id="IPR015943">
    <property type="entry name" value="WD40/YVTN_repeat-like_dom_sf"/>
</dbReference>
<sequence length="1379" mass="153682">MSTASGTPDSVGVKSLKREVRNPRRRQRSDGESLKAAPRRKRSKIDEDTYAPRGSIEDADGEMVDGIQMNGHASGGRRSHHVTHHHGTAHDMEIPVRGGKKGTVKRSVTKGDNATVLTTNPIYTVKLLPSTPKELREGAQYRGSVLSTVSGHQHLALAVTREKAYVWDYGAHSAVSNGLKTFDLPFAVCEGEVLPFGALVAGTGAGVGAEVGLLLVSATTGQVVYYESIERAASLGLFRDKKSIAVEGTISGHYSSETILELVSAEHAGSVLTTSSGRVIQLTLRDAQGRARILSQALRPGDAAGGGLFGSFRGLLTNPWRQRVSAVKTRPLNQRGQMQAITMTERCETQAWNIDWSGQYEFRGTVDFRDLAVVELKSSLAREMQGRAESVTAVDFAILEKPQSTRGNEMVTQGLERPTTLLVLLRVGERDDHDYWTMELSLYGDQAKIERLLALDSYRNARASRQTPRLLLPSPGHTGMIIFDNAMVLASTTTPDLDDNPNNQLLGASYLEPRPFEDTIHLCSGKGLAILGACTEETKTGNASTVVFMQGAGLVRVWANDPAGDKERERIPVKTRIEQAVFYGAMQDNILDFSLNVDASHSSDEVEDATLAISNEILQTTTTFVPLSPGSVEAHLDYRARALRALVSYVRSNYPILSKTTLWQLLWDAERIAAAQAMWKTFEEHKAAGIISKKKRSATVIDELVAQLEHQYGLPELELTGQDDTVRRFFIKGLSRIDHILSHIKLLLETLRDDNSEVADRIVRFVAEADDIWARALETTFAFREENATAYGINPQTIKDGILDDAESFAGLPEFWTSTAEMLKAGSEIASLSRDLAKDMYEQEQTEEPTPELDEYVSQIRSSNPRLVQLCCLMYRERIGWYASRESAKDRDKARLLQEKFEEERHDQFHHLASVGLAEEGMALAERYQDMQTLTELVVGESQYLVDESQTPDLKAVEQEAVNKKLEDISIRTTRYFEKFGDDWANAFFDEGFSGPQAGTMLQNAQEKWRRHLTRYLRAEPTRGKICWVNDVLTEKDYRHAANVLIETARDRERRLWTKKVEVSMSKLALLAAAEGSGSSGETSTNLQDRELEIVEVQERLYSAVHLEARTALDQETAVVLVMDRFGSKIKEYPSLAGLFSVQLERVLDHQALSVEELIDVLTLMDTRLYADEDEEPDESLGGAEFVYALRALNAAAPKLPQDHFETLLALIWKRCYAYDDWVDITSAATTNKKPRRTDNDVKTSFRATAAWRTFWHLYNDCLLAKPDCNIRVLPPSECLGAGCRPEDLSHRFADPGILDPIVREQRVLDEVLKGFVVDWRLDAWVADVEADAKAVVEGEVEREAERRGREREVALVGDGGMNGHVVAVKDEDGDWRMG</sequence>
<keyword evidence="7" id="KW-0539">Nucleus</keyword>